<dbReference type="SUPFAM" id="SSF81901">
    <property type="entry name" value="HCP-like"/>
    <property type="match status" value="2"/>
</dbReference>
<dbReference type="Proteomes" id="UP000179807">
    <property type="component" value="Unassembled WGS sequence"/>
</dbReference>
<accession>A0A1J4J2K5</accession>
<dbReference type="AlphaFoldDB" id="A0A1J4J2K5"/>
<feature type="compositionally biased region" description="Low complexity" evidence="1">
    <location>
        <begin position="340"/>
        <end position="372"/>
    </location>
</feature>
<dbReference type="VEuPathDB" id="TrichDB:TRFO_12156"/>
<dbReference type="RefSeq" id="XP_068346106.1">
    <property type="nucleotide sequence ID" value="XM_068496466.1"/>
</dbReference>
<protein>
    <submittedName>
        <fullName evidence="2">Uncharacterized protein</fullName>
    </submittedName>
</protein>
<organism evidence="2 3">
    <name type="scientific">Tritrichomonas foetus</name>
    <dbReference type="NCBI Taxonomy" id="1144522"/>
    <lineage>
        <taxon>Eukaryota</taxon>
        <taxon>Metamonada</taxon>
        <taxon>Parabasalia</taxon>
        <taxon>Tritrichomonadida</taxon>
        <taxon>Tritrichomonadidae</taxon>
        <taxon>Tritrichomonas</taxon>
    </lineage>
</organism>
<evidence type="ECO:0000313" key="3">
    <source>
        <dbReference type="Proteomes" id="UP000179807"/>
    </source>
</evidence>
<feature type="compositionally biased region" description="Polar residues" evidence="1">
    <location>
        <begin position="323"/>
        <end position="339"/>
    </location>
</feature>
<name>A0A1J4J2K5_9EUKA</name>
<proteinExistence type="predicted"/>
<dbReference type="GeneID" id="94831170"/>
<sequence>MFVTPSPQMLMHYKSSYYGNQLLTVEFISQNDDRIDFPRNFSQLILDINFAYSVNRKLFVNKTRVYTTSLLSQFKLYDSPYKSIYLALLANKFDLQYSAIHCFTEAAKTGSTDAMNIIGRIYEEQQIKTDLALKWFSRAHRLNSIDSLQNLGNHFLNSGDNVKALYFLQKHFAETNSILTAVQIATILKNMNNKALSMKWLKFCAAHGIQSAVGEIVMISGVDPSAYQAFFLWLSTATRFNVQLGNNSQFHFSLYLRANFSNDYSIPPINTIQQQVQLPEPFVQTSTTKNIIQHKEPVQYHSIWNQQQKHSQISFNSLFSMNSNEKNSSKQTTKPITKQTNNSTSNLTNTLTDNFTNVGNNKQNNSKMNNKQGQKSYQQNIYLFPSDSKSQLLLSVFECCSPDINKRNLIYAAFLLKKLQFQTNFGIFQSGIWLSKCKSRNSDDLLKCGFICCLLNDYASAYELFLKSSNLGNDDATLMCGIILYHGLINGERNIGRGLFFLSRNVTDPVSLIYIGTASNEMHWLKNAAVLWKMEVKSGEIYEKVGDMFFQGIKLPKKLDIAKLWYGVAMAKYEKYGFETNDIIKKISDAAFDENSIA</sequence>
<comment type="caution">
    <text evidence="2">The sequence shown here is derived from an EMBL/GenBank/DDBJ whole genome shotgun (WGS) entry which is preliminary data.</text>
</comment>
<feature type="region of interest" description="Disordered" evidence="1">
    <location>
        <begin position="323"/>
        <end position="372"/>
    </location>
</feature>
<reference evidence="2" key="1">
    <citation type="submission" date="2016-10" db="EMBL/GenBank/DDBJ databases">
        <authorList>
            <person name="Benchimol M."/>
            <person name="Almeida L.G."/>
            <person name="Vasconcelos A.T."/>
            <person name="Perreira-Neves A."/>
            <person name="Rosa I.A."/>
            <person name="Tasca T."/>
            <person name="Bogo M.R."/>
            <person name="de Souza W."/>
        </authorList>
    </citation>
    <scope>NUCLEOTIDE SEQUENCE [LARGE SCALE GENOMIC DNA]</scope>
    <source>
        <strain evidence="2">K</strain>
    </source>
</reference>
<dbReference type="OrthoDB" id="10583538at2759"/>
<gene>
    <name evidence="2" type="ORF">TRFO_12156</name>
</gene>
<dbReference type="EMBL" id="MLAK01001448">
    <property type="protein sequence ID" value="OHS92969.1"/>
    <property type="molecule type" value="Genomic_DNA"/>
</dbReference>
<evidence type="ECO:0000313" key="2">
    <source>
        <dbReference type="EMBL" id="OHS92969.1"/>
    </source>
</evidence>
<dbReference type="InterPro" id="IPR011990">
    <property type="entry name" value="TPR-like_helical_dom_sf"/>
</dbReference>
<keyword evidence="3" id="KW-1185">Reference proteome</keyword>
<evidence type="ECO:0000256" key="1">
    <source>
        <dbReference type="SAM" id="MobiDB-lite"/>
    </source>
</evidence>
<dbReference type="Gene3D" id="1.25.40.10">
    <property type="entry name" value="Tetratricopeptide repeat domain"/>
    <property type="match status" value="2"/>
</dbReference>